<reference evidence="3 4" key="1">
    <citation type="submission" date="2019-05" db="EMBL/GenBank/DDBJ databases">
        <title>Chryseobacterium sp. isolated from King George Island, maritime Antarctica.</title>
        <authorList>
            <person name="Peng X."/>
        </authorList>
    </citation>
    <scope>NUCLEOTIDE SEQUENCE [LARGE SCALE GENOMIC DNA]</scope>
    <source>
        <strain evidence="3 4">7-3A</strain>
    </source>
</reference>
<dbReference type="PANTHER" id="PTHR32305:SF15">
    <property type="entry name" value="PROTEIN RHSA-RELATED"/>
    <property type="match status" value="1"/>
</dbReference>
<dbReference type="InterPro" id="IPR050708">
    <property type="entry name" value="T6SS_VgrG/RHS"/>
</dbReference>
<name>A0A7M2Y7C5_9FLAO</name>
<dbReference type="Pfam" id="PF20041">
    <property type="entry name" value="DUF6443"/>
    <property type="match status" value="1"/>
</dbReference>
<keyword evidence="4" id="KW-1185">Reference proteome</keyword>
<feature type="domain" description="DUF6443" evidence="2">
    <location>
        <begin position="39"/>
        <end position="162"/>
    </location>
</feature>
<evidence type="ECO:0000259" key="2">
    <source>
        <dbReference type="Pfam" id="PF20041"/>
    </source>
</evidence>
<evidence type="ECO:0000313" key="3">
    <source>
        <dbReference type="EMBL" id="QOW10168.1"/>
    </source>
</evidence>
<gene>
    <name evidence="3" type="ORF">Q73A0000_07225</name>
</gene>
<dbReference type="PANTHER" id="PTHR32305">
    <property type="match status" value="1"/>
</dbReference>
<feature type="signal peptide" evidence="1">
    <location>
        <begin position="1"/>
        <end position="19"/>
    </location>
</feature>
<dbReference type="Gene3D" id="2.180.10.10">
    <property type="entry name" value="RHS repeat-associated core"/>
    <property type="match status" value="1"/>
</dbReference>
<sequence>MKKTLSLFCLLLLSNFAIAQNTTPPTGISINENYVFSRTYLEPTASSNTSTKQIQSVTYFDGLGRPKQSIAIKASYTGKDIVSHIEYDGFGRQVLDHLPVPQLGTLNGAIVPNPLANATTPNIYGSEKIYSRKSLENSPLNRIDSLFQVGSAWANKPVTFKYEVNDALDAVINFTITATPVPWTNNATFSNLIKGSNYADAMLYKNTVKDEDGNETIEFKNGERQTVLVRKNDGVNQVDTYYVYNEYNQLAFVVSPLAVQAIEASAIPTTLYTLTDPILNDLCYQYRYDGRGRLVEKKLPGKGWEYMVYDKQDRLVLTQDANLAGTNNNFKAKGWLFTKYDQFGRVVYTGFFKNTATRSTMQTALNNMNGSNNEVRVSTASTILQGLQLFYTKNAFPTGSMTLLSVNYYDSYPTGTPYPTGNAIQGTPILEDIFPAGVNQSTQSLSLASFVKNIEDDNWTKNYSFYDRKGRVIGSHSINHLGGYTKTESILDFTGVPQNIFTDHKRLHSDTEVKIEETFSYDHQNRLLVHKHQVNNQSPEILAENTYNEIGQLDYKKVGNNIQKINYAYNIRGWMTKINDPSNLGNKLFAYEIRYDNPTNSVITPKKFNGNISEVDWITSNDQSLRRYSYTYDKLNRLLGATYQKPNEVIPLTKAYNEELSYDANGNILTLKRYGGIDYFKAQKIDDLTYKYSGNQLHSVTDSSTNYLGYPDISGNTIGSDSNGNMTNNKDKGINLIEYNYSNLITGLLFEETYIPNPYSRPVNVRTNYRYDSNGTKLRKTRYTGLKSSIGKTIEITDYLNGFHYLAVTTDDGSNNIHISPPTLQFIPTAEGYYDFIKNTYIYNYTDHLGNIRLSYYKNSAGALTIDTESNYYPFGLKHEGYNENQSTATYNYKYNGKELQETGMYDYGARMYMPDIGRWGTQDILAETSRRFSPYTYVNNNPIFFTDPTGMIADGCPGGKCPEGVDDVKTLPSGENEVQIQEVVLQGKKKEANPYLRGDCFLCTDKGFAQYHGGQTRAEYNFQRQSSLWNGPQPGGAAVMMMGSDLLGIGDVAGILFNNWFEELEPDEQKGALLLGGAALIITKNTKIAGAEAKAIMGVEKAEAKGVFTVTRDGVVLPKDLKIPSNLVENPFRTSSYGEIQNGKFIEKLRIDPATMPGKKGPNVSHFHINGSGKHIFDNAKWPK</sequence>
<evidence type="ECO:0000256" key="1">
    <source>
        <dbReference type="SAM" id="SignalP"/>
    </source>
</evidence>
<keyword evidence="1" id="KW-0732">Signal</keyword>
<feature type="chain" id="PRO_5032593466" evidence="1">
    <location>
        <begin position="20"/>
        <end position="1185"/>
    </location>
</feature>
<dbReference type="NCBIfam" id="TIGR03696">
    <property type="entry name" value="Rhs_assc_core"/>
    <property type="match status" value="1"/>
</dbReference>
<dbReference type="RefSeq" id="WP_193813398.1">
    <property type="nucleotide sequence ID" value="NZ_CP040442.1"/>
</dbReference>
<proteinExistence type="predicted"/>
<evidence type="ECO:0000313" key="4">
    <source>
        <dbReference type="Proteomes" id="UP000594195"/>
    </source>
</evidence>
<dbReference type="AlphaFoldDB" id="A0A7M2Y7C5"/>
<protein>
    <submittedName>
        <fullName evidence="3">RHS repeat-associated core domain-containing protein</fullName>
    </submittedName>
</protein>
<dbReference type="KEGG" id="kfa:Q73A0000_07225"/>
<dbReference type="EMBL" id="CP040442">
    <property type="protein sequence ID" value="QOW10168.1"/>
    <property type="molecule type" value="Genomic_DNA"/>
</dbReference>
<accession>A0A7M2Y7C5</accession>
<dbReference type="InterPro" id="IPR022385">
    <property type="entry name" value="Rhs_assc_core"/>
</dbReference>
<organism evidence="3 4">
    <name type="scientific">Kaistella flava</name>
    <name type="common">ex Peng et al. 2021</name>
    <dbReference type="NCBI Taxonomy" id="2038776"/>
    <lineage>
        <taxon>Bacteria</taxon>
        <taxon>Pseudomonadati</taxon>
        <taxon>Bacteroidota</taxon>
        <taxon>Flavobacteriia</taxon>
        <taxon>Flavobacteriales</taxon>
        <taxon>Weeksellaceae</taxon>
        <taxon>Chryseobacterium group</taxon>
        <taxon>Kaistella</taxon>
    </lineage>
</organism>
<dbReference type="Proteomes" id="UP000594195">
    <property type="component" value="Chromosome"/>
</dbReference>
<dbReference type="InterPro" id="IPR045619">
    <property type="entry name" value="DUF6443"/>
</dbReference>